<dbReference type="Proteomes" id="UP001164746">
    <property type="component" value="Chromosome 15"/>
</dbReference>
<evidence type="ECO:0000313" key="3">
    <source>
        <dbReference type="Proteomes" id="UP001164746"/>
    </source>
</evidence>
<protein>
    <submittedName>
        <fullName evidence="2">TRNK1-like protein</fullName>
    </submittedName>
</protein>
<accession>A0ABY7FZF2</accession>
<evidence type="ECO:0000256" key="1">
    <source>
        <dbReference type="SAM" id="MobiDB-lite"/>
    </source>
</evidence>
<dbReference type="EMBL" id="CP111026">
    <property type="protein sequence ID" value="WAR27588.1"/>
    <property type="molecule type" value="Genomic_DNA"/>
</dbReference>
<proteinExistence type="predicted"/>
<feature type="region of interest" description="Disordered" evidence="1">
    <location>
        <begin position="1070"/>
        <end position="1111"/>
    </location>
</feature>
<keyword evidence="3" id="KW-1185">Reference proteome</keyword>
<reference evidence="2" key="1">
    <citation type="submission" date="2022-11" db="EMBL/GenBank/DDBJ databases">
        <title>Centuries of genome instability and evolution in soft-shell clam transmissible cancer (bioRxiv).</title>
        <authorList>
            <person name="Hart S.F.M."/>
            <person name="Yonemitsu M.A."/>
            <person name="Giersch R.M."/>
            <person name="Beal B.F."/>
            <person name="Arriagada G."/>
            <person name="Davis B.W."/>
            <person name="Ostrander E.A."/>
            <person name="Goff S.P."/>
            <person name="Metzger M.J."/>
        </authorList>
    </citation>
    <scope>NUCLEOTIDE SEQUENCE</scope>
    <source>
        <strain evidence="2">MELC-2E11</strain>
        <tissue evidence="2">Siphon/mantle</tissue>
    </source>
</reference>
<organism evidence="2 3">
    <name type="scientific">Mya arenaria</name>
    <name type="common">Soft-shell clam</name>
    <dbReference type="NCBI Taxonomy" id="6604"/>
    <lineage>
        <taxon>Eukaryota</taxon>
        <taxon>Metazoa</taxon>
        <taxon>Spiralia</taxon>
        <taxon>Lophotrochozoa</taxon>
        <taxon>Mollusca</taxon>
        <taxon>Bivalvia</taxon>
        <taxon>Autobranchia</taxon>
        <taxon>Heteroconchia</taxon>
        <taxon>Euheterodonta</taxon>
        <taxon>Imparidentia</taxon>
        <taxon>Neoheterodontei</taxon>
        <taxon>Myida</taxon>
        <taxon>Myoidea</taxon>
        <taxon>Myidae</taxon>
        <taxon>Mya</taxon>
    </lineage>
</organism>
<evidence type="ECO:0000313" key="2">
    <source>
        <dbReference type="EMBL" id="WAR27588.1"/>
    </source>
</evidence>
<feature type="compositionally biased region" description="Acidic residues" evidence="1">
    <location>
        <begin position="1077"/>
        <end position="1086"/>
    </location>
</feature>
<name>A0ABY7FZF2_MYAAR</name>
<feature type="compositionally biased region" description="Basic residues" evidence="1">
    <location>
        <begin position="1095"/>
        <end position="1111"/>
    </location>
</feature>
<sequence length="1111" mass="127722">MMEAVEKFQHVDDRVEFLLNRGYILQAAKIMESNGDLDGAAKVLLMHGWLEEAILTARKTSDKHIIATCLLVKCRHLSHQLQKSDTDLAALTSCFSAAAQEAADKFQACGDQDGLGCVLLLQADMSRDDDYICKALQAFRRAKPFKNIAGSVACCDRLVKRQRLTYDENLKTVIKGIRQMFKVCIALVDPHASVNLERVRRIEQFYGLHPCSQDKVEIHLKERPLCLGMFKTKADKNKKKIEVKKTAAHESVVEYLLKQTTVWLEPLWNKLNARRKQVMVCKNFSMGMKCKQSGNVDNPCNKLHRVQTKDDFQRMIELDLLMIEYEATVHSGAINFRKNCPVKLKPVVAEFIGDGERDFSWKYRAVTKLWEDLMPKGGHPTLIDSNSKQLLDFIVRNDKVHGHLKRYFHDRWMKSVNGDVRLNCSAVRETDVFLVFQMGFYMFNLDFGSGRLERTPDAEMSKLENELDREMSAKKVLAKFKGNLKSYSLMMDTDKNGSINVQCIARRFADAYKHLIFYDPYEAVFKFGKFVNLLRGKINLDFHDIGLYLMWMEFYVVLTFLVIAKFNSINVGNFCFVAPNNYISLLKFIGATLSSKASNKSTVEIVHSWKPSYSQKNDGRMQERLKCIAFAVAGVCFGKFEMMRMLVERCQGEPTLYACIERLLILAMTLVCNIDKTVLIENESSLMGMMCHANLPADAPARMHRSVRCLQECNGVADVAGVLMHLLKVRGRGEEMLVCSWKGERNKDPLETVPVAASMDLFRSSFFKTEDTFNAMRLLNQAEQKIKENVEGMPEADGQLTEEELRQSHQEKQDQAQREREIWAATGIARWYRNIRDARMSKDVKKPEIQAMLSAIKVDETHCGVCGVLYEDILKERLKLERSVVVGDDSVLNKTNVDGARKQRSLETAQNPWEKELDVKPISKKQRIQMMVGIHKAHTIQNSHSQKCQEFHRFKTGYNEVIEPQLKKIREFVYDSGVGLDKPQYVEQHYKRHKMEIERMLRLIPQIEQEIHLQITSHHWAGAGLVRQNLTELITDYQTVEPFVKDVHAKLKQEGEYDACKATTGLTRQGRVKSENDDVGDIEAVVEEPSVPVRKQTRKQRRRKKQRFQNR</sequence>
<gene>
    <name evidence="2" type="ORF">MAR_013292</name>
</gene>